<name>A0A8J3YSA4_9ACTN</name>
<gene>
    <name evidence="2" type="ORF">Val02_59210</name>
</gene>
<dbReference type="PANTHER" id="PTHR46504">
    <property type="entry name" value="TRNASE Z TRZ1"/>
    <property type="match status" value="1"/>
</dbReference>
<keyword evidence="3" id="KW-1185">Reference proteome</keyword>
<sequence length="294" mass="32504">MSAPTRFDISARQWLTWKPPGAGITLTGYSRANDKTFFHVPELRCGLDAGLVEGRQPETVFLTHAHADHAADLAYLAARAGGVDVYVPAVMLPRVTDFLRASYALNNAHDVETLPGVRLHGVAGGDSFVFGRRGGHAVRVVDCVHKVPCVGYAFSSVGRALLPEYEELRTRVTPAEFGRLLKERRAAGDEVDRELRRPMFAFLGDTGPRVFDAAPWLLDYPVIVMECTYLDDALATRAEEVGHVVWSGLRPIVEANPSTLFVLTHFSLRHTDAEVMRFFEREAVPNVVPWAIVP</sequence>
<accession>A0A8J3YSA4</accession>
<dbReference type="AlphaFoldDB" id="A0A8J3YSA4"/>
<dbReference type="SUPFAM" id="SSF56281">
    <property type="entry name" value="Metallo-hydrolase/oxidoreductase"/>
    <property type="match status" value="1"/>
</dbReference>
<organism evidence="2 3">
    <name type="scientific">Virgisporangium aliadipatigenens</name>
    <dbReference type="NCBI Taxonomy" id="741659"/>
    <lineage>
        <taxon>Bacteria</taxon>
        <taxon>Bacillati</taxon>
        <taxon>Actinomycetota</taxon>
        <taxon>Actinomycetes</taxon>
        <taxon>Micromonosporales</taxon>
        <taxon>Micromonosporaceae</taxon>
        <taxon>Virgisporangium</taxon>
    </lineage>
</organism>
<evidence type="ECO:0000259" key="1">
    <source>
        <dbReference type="Pfam" id="PF12706"/>
    </source>
</evidence>
<evidence type="ECO:0000313" key="3">
    <source>
        <dbReference type="Proteomes" id="UP000619260"/>
    </source>
</evidence>
<dbReference type="EMBL" id="BOPF01000024">
    <property type="protein sequence ID" value="GIJ49035.1"/>
    <property type="molecule type" value="Genomic_DNA"/>
</dbReference>
<dbReference type="RefSeq" id="WP_203902510.1">
    <property type="nucleotide sequence ID" value="NZ_BOPF01000024.1"/>
</dbReference>
<feature type="domain" description="Metallo-beta-lactamase" evidence="1">
    <location>
        <begin position="55"/>
        <end position="155"/>
    </location>
</feature>
<reference evidence="2" key="1">
    <citation type="submission" date="2021-01" db="EMBL/GenBank/DDBJ databases">
        <title>Whole genome shotgun sequence of Virgisporangium aliadipatigenens NBRC 105644.</title>
        <authorList>
            <person name="Komaki H."/>
            <person name="Tamura T."/>
        </authorList>
    </citation>
    <scope>NUCLEOTIDE SEQUENCE</scope>
    <source>
        <strain evidence="2">NBRC 105644</strain>
    </source>
</reference>
<dbReference type="PANTHER" id="PTHR46504:SF2">
    <property type="entry name" value="TRNASE Z TRZ1"/>
    <property type="match status" value="1"/>
</dbReference>
<proteinExistence type="predicted"/>
<dbReference type="Pfam" id="PF12706">
    <property type="entry name" value="Lactamase_B_2"/>
    <property type="match status" value="1"/>
</dbReference>
<evidence type="ECO:0000313" key="2">
    <source>
        <dbReference type="EMBL" id="GIJ49035.1"/>
    </source>
</evidence>
<comment type="caution">
    <text evidence="2">The sequence shown here is derived from an EMBL/GenBank/DDBJ whole genome shotgun (WGS) entry which is preliminary data.</text>
</comment>
<dbReference type="Gene3D" id="3.60.15.10">
    <property type="entry name" value="Ribonuclease Z/Hydroxyacylglutathione hydrolase-like"/>
    <property type="match status" value="1"/>
</dbReference>
<dbReference type="InterPro" id="IPR001279">
    <property type="entry name" value="Metallo-B-lactamas"/>
</dbReference>
<dbReference type="InterPro" id="IPR036866">
    <property type="entry name" value="RibonucZ/Hydroxyglut_hydro"/>
</dbReference>
<protein>
    <recommendedName>
        <fullName evidence="1">Metallo-beta-lactamase domain-containing protein</fullName>
    </recommendedName>
</protein>
<dbReference type="Proteomes" id="UP000619260">
    <property type="component" value="Unassembled WGS sequence"/>
</dbReference>